<keyword evidence="3" id="KW-1185">Reference proteome</keyword>
<feature type="compositionally biased region" description="Basic and acidic residues" evidence="1">
    <location>
        <begin position="134"/>
        <end position="174"/>
    </location>
</feature>
<gene>
    <name evidence="2" type="ORF">DNG_05967</name>
</gene>
<feature type="compositionally biased region" description="Basic residues" evidence="1">
    <location>
        <begin position="66"/>
        <end position="80"/>
    </location>
</feature>
<feature type="compositionally biased region" description="Polar residues" evidence="1">
    <location>
        <begin position="654"/>
        <end position="673"/>
    </location>
</feature>
<evidence type="ECO:0000256" key="1">
    <source>
        <dbReference type="SAM" id="MobiDB-lite"/>
    </source>
</evidence>
<proteinExistence type="predicted"/>
<feature type="compositionally biased region" description="Low complexity" evidence="1">
    <location>
        <begin position="585"/>
        <end position="600"/>
    </location>
</feature>
<feature type="region of interest" description="Disordered" evidence="1">
    <location>
        <begin position="19"/>
        <end position="82"/>
    </location>
</feature>
<feature type="compositionally biased region" description="Pro residues" evidence="1">
    <location>
        <begin position="803"/>
        <end position="816"/>
    </location>
</feature>
<accession>A0AAE8SW14</accession>
<feature type="compositionally biased region" description="Polar residues" evidence="1">
    <location>
        <begin position="627"/>
        <end position="645"/>
    </location>
</feature>
<feature type="region of interest" description="Disordered" evidence="1">
    <location>
        <begin position="627"/>
        <end position="824"/>
    </location>
</feature>
<feature type="region of interest" description="Disordered" evidence="1">
    <location>
        <begin position="134"/>
        <end position="447"/>
    </location>
</feature>
<dbReference type="Proteomes" id="UP001187682">
    <property type="component" value="Unassembled WGS sequence"/>
</dbReference>
<evidence type="ECO:0000313" key="2">
    <source>
        <dbReference type="EMBL" id="SPO03285.1"/>
    </source>
</evidence>
<reference evidence="2" key="1">
    <citation type="submission" date="2018-03" db="EMBL/GenBank/DDBJ databases">
        <authorList>
            <person name="Guldener U."/>
        </authorList>
    </citation>
    <scope>NUCLEOTIDE SEQUENCE</scope>
</reference>
<feature type="compositionally biased region" description="Polar residues" evidence="1">
    <location>
        <begin position="727"/>
        <end position="740"/>
    </location>
</feature>
<protein>
    <submittedName>
        <fullName evidence="2">Uncharacterized protein</fullName>
    </submittedName>
</protein>
<evidence type="ECO:0000313" key="3">
    <source>
        <dbReference type="Proteomes" id="UP001187682"/>
    </source>
</evidence>
<comment type="caution">
    <text evidence="2">The sequence shown here is derived from an EMBL/GenBank/DDBJ whole genome shotgun (WGS) entry which is preliminary data.</text>
</comment>
<feature type="compositionally biased region" description="Polar residues" evidence="1">
    <location>
        <begin position="243"/>
        <end position="259"/>
    </location>
</feature>
<feature type="compositionally biased region" description="Polar residues" evidence="1">
    <location>
        <begin position="566"/>
        <end position="584"/>
    </location>
</feature>
<feature type="compositionally biased region" description="Basic residues" evidence="1">
    <location>
        <begin position="342"/>
        <end position="352"/>
    </location>
</feature>
<feature type="compositionally biased region" description="Polar residues" evidence="1">
    <location>
        <begin position="504"/>
        <end position="515"/>
    </location>
</feature>
<sequence length="824" mass="89579">MGRSGNARKRKRALLALTVNPGQGINNQRQDTNKFAPPDYSNRKLPTAEVDTENLMHDGGVQNGPTRRKGKGKEKKRAERKARMSMGKMILDPSVTEVTVRWADGVERTVKLSGGASGVDGAFCGAVVEESKKIDDETRELPVERESRERSASREISSNDHHATHARESLDHPTDTIGPSSADFIQETQPSQFLPQPELQKKPSPAPVEIADSQASEDDESFHDSQEYPNFAANRETFEYAVQATQTTPRSQHMFSAQKSPVLGRSPGREAREYGDDRMEACNTSSPPIPGEQTHRDGHIKEYNSSSPPVPGKLILRDERMEERNSPSPPVRKEPSPELPKLRRVVKPRVTRKTPGSSQSVPTPRAKPANKWMISADSSTPKPIDQIKRQYDPYDLIPSPPPKRILRSTGKPFARPPWKLGELEPISSSATDTALKTPGKVKPSLVSPFPVISEEELVSIFSSPDPHFDKFDQDSSALEADAPELPPPRHTARRTEDRGELSDDTSFSAVMSTPLKNYGKTPTAIRSLPRPKLVSIHKRTPTSRTQESTAKSRRLANKLAAVLGSLPTSSTGEADSLSDTSRSGTSTNATTPTAEAAPVLADEKPVTVVNETMPVVNKTRIEVQIPTMSSLRQSQQDAVSYSTPSAARGLSSPAAESTPRQETTRGSVLASTSRPRKEATRGSTRTGPTPISTPAGRVSVTTKDTPPLNSATKMCTPIPVPRPWLNATRSGSSATKTMMSSAGKPASVPPRRIVQDATPPSKDLSPALENELGSSEEASASRTKKLPVSRKKRTPVPLEKEAPAPPKKQTPVPLPPHIARMMMS</sequence>
<dbReference type="EMBL" id="ONZQ02000008">
    <property type="protein sequence ID" value="SPO03285.1"/>
    <property type="molecule type" value="Genomic_DNA"/>
</dbReference>
<feature type="compositionally biased region" description="Basic residues" evidence="1">
    <location>
        <begin position="782"/>
        <end position="794"/>
    </location>
</feature>
<feature type="compositionally biased region" description="Basic and acidic residues" evidence="1">
    <location>
        <begin position="315"/>
        <end position="336"/>
    </location>
</feature>
<name>A0AAE8SW14_9PEZI</name>
<feature type="compositionally biased region" description="Polar residues" evidence="1">
    <location>
        <begin position="681"/>
        <end position="692"/>
    </location>
</feature>
<dbReference type="AlphaFoldDB" id="A0AAE8SW14"/>
<organism evidence="2 3">
    <name type="scientific">Cephalotrichum gorgonifer</name>
    <dbReference type="NCBI Taxonomy" id="2041049"/>
    <lineage>
        <taxon>Eukaryota</taxon>
        <taxon>Fungi</taxon>
        <taxon>Dikarya</taxon>
        <taxon>Ascomycota</taxon>
        <taxon>Pezizomycotina</taxon>
        <taxon>Sordariomycetes</taxon>
        <taxon>Hypocreomycetidae</taxon>
        <taxon>Microascales</taxon>
        <taxon>Microascaceae</taxon>
        <taxon>Cephalotrichum</taxon>
    </lineage>
</organism>
<feature type="compositionally biased region" description="Basic and acidic residues" evidence="1">
    <location>
        <begin position="267"/>
        <end position="280"/>
    </location>
</feature>
<feature type="compositionally biased region" description="Polar residues" evidence="1">
    <location>
        <begin position="20"/>
        <end position="30"/>
    </location>
</feature>
<feature type="compositionally biased region" description="Basic and acidic residues" evidence="1">
    <location>
        <begin position="293"/>
        <end position="302"/>
    </location>
</feature>
<feature type="compositionally biased region" description="Polar residues" evidence="1">
    <location>
        <begin position="772"/>
        <end position="781"/>
    </location>
</feature>
<feature type="region of interest" description="Disordered" evidence="1">
    <location>
        <begin position="463"/>
        <end position="602"/>
    </location>
</feature>
<feature type="compositionally biased region" description="Polar residues" evidence="1">
    <location>
        <begin position="699"/>
        <end position="713"/>
    </location>
</feature>